<dbReference type="PRINTS" id="PR00385">
    <property type="entry name" value="P450"/>
</dbReference>
<reference evidence="11" key="2">
    <citation type="journal article" date="2021" name="G3 (Bethesda)">
        <title>Genome and transcriptome analysis of the beet armyworm Spodoptera exigua reveals targets for pest control. .</title>
        <authorList>
            <person name="Simon S."/>
            <person name="Breeschoten T."/>
            <person name="Jansen H.J."/>
            <person name="Dirks R.P."/>
            <person name="Schranz M.E."/>
            <person name="Ros V.I.D."/>
        </authorList>
    </citation>
    <scope>NUCLEOTIDE SEQUENCE</scope>
    <source>
        <strain evidence="11">TB_SE_WUR_2020</strain>
    </source>
</reference>
<evidence type="ECO:0000256" key="4">
    <source>
        <dbReference type="ARBA" id="ARBA00022723"/>
    </source>
</evidence>
<comment type="similarity">
    <text evidence="2 9">Belongs to the cytochrome P450 family.</text>
</comment>
<dbReference type="GO" id="GO:0004497">
    <property type="term" value="F:monooxygenase activity"/>
    <property type="evidence" value="ECO:0007669"/>
    <property type="project" value="UniProtKB-KW"/>
</dbReference>
<evidence type="ECO:0000313" key="11">
    <source>
        <dbReference type="EMBL" id="KAH9633607.1"/>
    </source>
</evidence>
<gene>
    <name evidence="10" type="primary">CYP339A1</name>
    <name evidence="11" type="ORF">HF086_014575</name>
</gene>
<dbReference type="InterPro" id="IPR001128">
    <property type="entry name" value="Cyt_P450"/>
</dbReference>
<dbReference type="GO" id="GO:0020037">
    <property type="term" value="F:heme binding"/>
    <property type="evidence" value="ECO:0007669"/>
    <property type="project" value="InterPro"/>
</dbReference>
<dbReference type="InterPro" id="IPR050479">
    <property type="entry name" value="CYP11_CYP27_families"/>
</dbReference>
<dbReference type="Proteomes" id="UP000814243">
    <property type="component" value="Unassembled WGS sequence"/>
</dbReference>
<dbReference type="InterPro" id="IPR002401">
    <property type="entry name" value="Cyt_P450_E_grp-I"/>
</dbReference>
<feature type="binding site" description="axial binding residue" evidence="8">
    <location>
        <position position="526"/>
    </location>
    <ligand>
        <name>heme</name>
        <dbReference type="ChEBI" id="CHEBI:30413"/>
    </ligand>
    <ligandPart>
        <name>Fe</name>
        <dbReference type="ChEBI" id="CHEBI:18248"/>
    </ligandPart>
</feature>
<dbReference type="EMBL" id="JACEFF010000648">
    <property type="protein sequence ID" value="KAH9633607.1"/>
    <property type="molecule type" value="Genomic_DNA"/>
</dbReference>
<proteinExistence type="evidence at transcript level"/>
<dbReference type="SUPFAM" id="SSF48264">
    <property type="entry name" value="Cytochrome P450"/>
    <property type="match status" value="1"/>
</dbReference>
<evidence type="ECO:0000256" key="8">
    <source>
        <dbReference type="PIRSR" id="PIRSR602401-1"/>
    </source>
</evidence>
<dbReference type="CDD" id="cd11054">
    <property type="entry name" value="CYP24A1-like"/>
    <property type="match status" value="1"/>
</dbReference>
<keyword evidence="3 8" id="KW-0349">Heme</keyword>
<name>A0A248QHN9_SPOEX</name>
<dbReference type="GO" id="GO:0016705">
    <property type="term" value="F:oxidoreductase activity, acting on paired donors, with incorporation or reduction of molecular oxygen"/>
    <property type="evidence" value="ECO:0007669"/>
    <property type="project" value="InterPro"/>
</dbReference>
<comment type="cofactor">
    <cofactor evidence="1 8">
        <name>heme</name>
        <dbReference type="ChEBI" id="CHEBI:30413"/>
    </cofactor>
</comment>
<keyword evidence="4 8" id="KW-0479">Metal-binding</keyword>
<evidence type="ECO:0000256" key="9">
    <source>
        <dbReference type="RuleBase" id="RU000461"/>
    </source>
</evidence>
<dbReference type="Gene3D" id="1.10.630.10">
    <property type="entry name" value="Cytochrome P450"/>
    <property type="match status" value="1"/>
</dbReference>
<evidence type="ECO:0000313" key="10">
    <source>
        <dbReference type="EMBL" id="ASO98057.1"/>
    </source>
</evidence>
<dbReference type="PRINTS" id="PR00463">
    <property type="entry name" value="EP450I"/>
</dbReference>
<protein>
    <submittedName>
        <fullName evidence="10">Cytochrome p450 CYP339A1</fullName>
    </submittedName>
</protein>
<accession>A0A248QHN9</accession>
<dbReference type="GO" id="GO:0005506">
    <property type="term" value="F:iron ion binding"/>
    <property type="evidence" value="ECO:0007669"/>
    <property type="project" value="InterPro"/>
</dbReference>
<keyword evidence="5 9" id="KW-0560">Oxidoreductase</keyword>
<evidence type="ECO:0000256" key="7">
    <source>
        <dbReference type="ARBA" id="ARBA00023033"/>
    </source>
</evidence>
<organism evidence="10">
    <name type="scientific">Spodoptera exigua</name>
    <name type="common">Beet armyworm</name>
    <name type="synonym">Noctua fulgens</name>
    <dbReference type="NCBI Taxonomy" id="7107"/>
    <lineage>
        <taxon>Eukaryota</taxon>
        <taxon>Metazoa</taxon>
        <taxon>Ecdysozoa</taxon>
        <taxon>Arthropoda</taxon>
        <taxon>Hexapoda</taxon>
        <taxon>Insecta</taxon>
        <taxon>Pterygota</taxon>
        <taxon>Neoptera</taxon>
        <taxon>Endopterygota</taxon>
        <taxon>Lepidoptera</taxon>
        <taxon>Glossata</taxon>
        <taxon>Ditrysia</taxon>
        <taxon>Noctuoidea</taxon>
        <taxon>Noctuidae</taxon>
        <taxon>Amphipyrinae</taxon>
        <taxon>Spodoptera</taxon>
    </lineage>
</organism>
<evidence type="ECO:0000256" key="1">
    <source>
        <dbReference type="ARBA" id="ARBA00001971"/>
    </source>
</evidence>
<evidence type="ECO:0000256" key="5">
    <source>
        <dbReference type="ARBA" id="ARBA00023002"/>
    </source>
</evidence>
<dbReference type="AlphaFoldDB" id="A0A248QHN9"/>
<dbReference type="EMBL" id="KX443482">
    <property type="protein sequence ID" value="ASO98057.1"/>
    <property type="molecule type" value="mRNA"/>
</dbReference>
<sequence>MYRNQVRSFLPYRRLGLINIQNRCYEKADFKTSKSQEMDNTKASMSSVGLSPKQIEMFPTAKVHVPIMLTNREPIVLPFDEVPGPKSLKYISNIRQYLSEIGTQITVGVLTMMLNVGTYMNAKKPLKNLSVLFDEYGPVVRFVSPVGGDIVLINHPEHIQKVYSMEGSFPVRSALDSLEKYRSEHRNQIYGGLLTAYGEEWHRQRETVVAPLHDSVNKHISGINEVCENFTQKINNLRNHQDEITNNLYKEIYKWSFDCMGLILFSKKFTMLNTEVVYSQCDMSWLYHSLEKATDAIIECESGMQFWKLFATPAWSSLVKYCDSLDNLIGKYVLEAEQAVSVQQKNMGPVSDELFSVHNNSLVNAMLLGENKMSAEDIATIIMDMLLIGVNTITSSMSFLLYHIAKYQRAQKLLFNEINKVSGDIDVNNISKIVEQTPYLQACIKESLRLVPPIPVLTRVLPKNITIDRYNIPRGTLIVMSTQDASLKEGNYDDASVFYPERWLKDDAKEYHAFASIPFGFGARKCLGQNIAETMLSLLTLRILQKYKLEYHYGDIRSTRSFISRPNKALKIRFVDRL</sequence>
<dbReference type="PANTHER" id="PTHR24279:SF120">
    <property type="entry name" value="CYTOCHROME P450"/>
    <property type="match status" value="1"/>
</dbReference>
<keyword evidence="6 8" id="KW-0408">Iron</keyword>
<dbReference type="InterPro" id="IPR017972">
    <property type="entry name" value="Cyt_P450_CS"/>
</dbReference>
<evidence type="ECO:0000256" key="3">
    <source>
        <dbReference type="ARBA" id="ARBA00022617"/>
    </source>
</evidence>
<dbReference type="Pfam" id="PF00067">
    <property type="entry name" value="p450"/>
    <property type="match status" value="1"/>
</dbReference>
<dbReference type="PROSITE" id="PS00086">
    <property type="entry name" value="CYTOCHROME_P450"/>
    <property type="match status" value="1"/>
</dbReference>
<evidence type="ECO:0000256" key="2">
    <source>
        <dbReference type="ARBA" id="ARBA00010617"/>
    </source>
</evidence>
<reference evidence="10" key="1">
    <citation type="journal article" date="2017" name="Insect Sci.">
        <title>The expression of Spodoptera exigua P450 and UGT genes: tissue specificity and response to insecticides.</title>
        <authorList>
            <person name="Hu B."/>
            <person name="Zhang S.H."/>
            <person name="Ren M.M."/>
            <person name="Tian X.R."/>
            <person name="Wei Q."/>
            <person name="Mburu D.K."/>
            <person name="Su J.Y."/>
        </authorList>
    </citation>
    <scope>NUCLEOTIDE SEQUENCE</scope>
</reference>
<keyword evidence="7 9" id="KW-0503">Monooxygenase</keyword>
<evidence type="ECO:0000256" key="6">
    <source>
        <dbReference type="ARBA" id="ARBA00023004"/>
    </source>
</evidence>
<dbReference type="InterPro" id="IPR036396">
    <property type="entry name" value="Cyt_P450_sf"/>
</dbReference>
<dbReference type="PANTHER" id="PTHR24279">
    <property type="entry name" value="CYTOCHROME P450"/>
    <property type="match status" value="1"/>
</dbReference>